<evidence type="ECO:0000259" key="10">
    <source>
        <dbReference type="PROSITE" id="PS50011"/>
    </source>
</evidence>
<evidence type="ECO:0000256" key="4">
    <source>
        <dbReference type="ARBA" id="ARBA00022741"/>
    </source>
</evidence>
<dbReference type="PANTHER" id="PTHR24363:SF0">
    <property type="entry name" value="SERINE_THREONINE KINASE LIKE DOMAIN CONTAINING 1"/>
    <property type="match status" value="1"/>
</dbReference>
<dbReference type="SUPFAM" id="SSF56112">
    <property type="entry name" value="Protein kinase-like (PK-like)"/>
    <property type="match status" value="1"/>
</dbReference>
<dbReference type="CDD" id="cd14014">
    <property type="entry name" value="STKc_PknB_like"/>
    <property type="match status" value="1"/>
</dbReference>
<keyword evidence="2 11" id="KW-0723">Serine/threonine-protein kinase</keyword>
<keyword evidence="5 11" id="KW-0418">Kinase</keyword>
<dbReference type="PROSITE" id="PS50011">
    <property type="entry name" value="PROTEIN_KINASE_DOM"/>
    <property type="match status" value="1"/>
</dbReference>
<feature type="domain" description="Protein kinase" evidence="10">
    <location>
        <begin position="15"/>
        <end position="296"/>
    </location>
</feature>
<evidence type="ECO:0000313" key="11">
    <source>
        <dbReference type="EMBL" id="PZO38663.1"/>
    </source>
</evidence>
<dbReference type="InterPro" id="IPR008271">
    <property type="entry name" value="Ser/Thr_kinase_AS"/>
</dbReference>
<evidence type="ECO:0000256" key="6">
    <source>
        <dbReference type="ARBA" id="ARBA00022840"/>
    </source>
</evidence>
<evidence type="ECO:0000256" key="5">
    <source>
        <dbReference type="ARBA" id="ARBA00022777"/>
    </source>
</evidence>
<dbReference type="InterPro" id="IPR011009">
    <property type="entry name" value="Kinase-like_dom_sf"/>
</dbReference>
<dbReference type="PROSITE" id="PS00108">
    <property type="entry name" value="PROTEIN_KINASE_ST"/>
    <property type="match status" value="1"/>
</dbReference>
<dbReference type="SMART" id="SM00220">
    <property type="entry name" value="S_TKc"/>
    <property type="match status" value="1"/>
</dbReference>
<comment type="catalytic activity">
    <reaction evidence="7">
        <text>L-threonyl-[protein] + ATP = O-phospho-L-threonyl-[protein] + ADP + H(+)</text>
        <dbReference type="Rhea" id="RHEA:46608"/>
        <dbReference type="Rhea" id="RHEA-COMP:11060"/>
        <dbReference type="Rhea" id="RHEA-COMP:11605"/>
        <dbReference type="ChEBI" id="CHEBI:15378"/>
        <dbReference type="ChEBI" id="CHEBI:30013"/>
        <dbReference type="ChEBI" id="CHEBI:30616"/>
        <dbReference type="ChEBI" id="CHEBI:61977"/>
        <dbReference type="ChEBI" id="CHEBI:456216"/>
        <dbReference type="EC" id="2.7.11.1"/>
    </reaction>
</comment>
<comment type="caution">
    <text evidence="11">The sequence shown here is derived from an EMBL/GenBank/DDBJ whole genome shotgun (WGS) entry which is preliminary data.</text>
</comment>
<evidence type="ECO:0000256" key="7">
    <source>
        <dbReference type="ARBA" id="ARBA00047899"/>
    </source>
</evidence>
<keyword evidence="9" id="KW-0472">Membrane</keyword>
<gene>
    <name evidence="11" type="ORF">DCF19_15795</name>
</gene>
<keyword evidence="4" id="KW-0547">Nucleotide-binding</keyword>
<feature type="transmembrane region" description="Helical" evidence="9">
    <location>
        <begin position="351"/>
        <end position="375"/>
    </location>
</feature>
<evidence type="ECO:0000313" key="12">
    <source>
        <dbReference type="Proteomes" id="UP000249467"/>
    </source>
</evidence>
<dbReference type="AlphaFoldDB" id="A0A2W4W0N4"/>
<accession>A0A2W4W0N4</accession>
<dbReference type="EC" id="2.7.11.1" evidence="1"/>
<dbReference type="GO" id="GO:0004674">
    <property type="term" value="F:protein serine/threonine kinase activity"/>
    <property type="evidence" value="ECO:0007669"/>
    <property type="project" value="UniProtKB-KW"/>
</dbReference>
<sequence length="476" mass="55071">MKSIHVIGDVVKGEYRITGFLGQGGIATTYSAISLNNFQKVAIKVIALQSLENFKMLELFEREAKTLSQLDHFDIPKYIDYFQIDRPRQRLFYIVQQLAEGKNLANLIEQGWNPDEIEVKQIAERILNILVYLQHFVPPVIHRDIKPQNIVYHQSAESQDKHKLFLVDFGAVQDNYHNSLTGGSTIVGTYGYMAPEQFRGQGKLSTDLYGLGATLIFLLTHQHPSELPLKKLKIDWRSQVKLDKHFETWLDRMIEPAIEERFIEAEEALAALRREKTYKSFNSRKNARPANSKIVITESETKQVISIPPILLRSNYSRLFSVVTIIWNFFFLFYVWVIFEKTIKSGDLTLILDINSFVTIIFTVLISLWILSAFLKACLIEAYIEIDAYSVIVRRSIFGWRIQNTRVIGQVAQILQANLKNTLLSMRRGSPITVCSLKIKRRNICFASFLSEEEKQWLIDEIKDFVEKQRLKLEEG</sequence>
<keyword evidence="9" id="KW-1133">Transmembrane helix</keyword>
<dbReference type="EMBL" id="QBML01000022">
    <property type="protein sequence ID" value="PZO38663.1"/>
    <property type="molecule type" value="Genomic_DNA"/>
</dbReference>
<name>A0A2W4W0N4_9CYAN</name>
<dbReference type="Gene3D" id="1.10.510.10">
    <property type="entry name" value="Transferase(Phosphotransferase) domain 1"/>
    <property type="match status" value="1"/>
</dbReference>
<dbReference type="Proteomes" id="UP000249467">
    <property type="component" value="Unassembled WGS sequence"/>
</dbReference>
<evidence type="ECO:0000256" key="8">
    <source>
        <dbReference type="ARBA" id="ARBA00048679"/>
    </source>
</evidence>
<dbReference type="Pfam" id="PF00069">
    <property type="entry name" value="Pkinase"/>
    <property type="match status" value="1"/>
</dbReference>
<reference evidence="11 12" key="1">
    <citation type="submission" date="2018-04" db="EMBL/GenBank/DDBJ databases">
        <authorList>
            <person name="Go L.Y."/>
            <person name="Mitchell J.A."/>
        </authorList>
    </citation>
    <scope>NUCLEOTIDE SEQUENCE [LARGE SCALE GENOMIC DNA]</scope>
    <source>
        <strain evidence="11">ULC066bin1</strain>
    </source>
</reference>
<dbReference type="PANTHER" id="PTHR24363">
    <property type="entry name" value="SERINE/THREONINE PROTEIN KINASE"/>
    <property type="match status" value="1"/>
</dbReference>
<evidence type="ECO:0000256" key="9">
    <source>
        <dbReference type="SAM" id="Phobius"/>
    </source>
</evidence>
<keyword evidence="3" id="KW-0808">Transferase</keyword>
<dbReference type="GO" id="GO:0005524">
    <property type="term" value="F:ATP binding"/>
    <property type="evidence" value="ECO:0007669"/>
    <property type="project" value="UniProtKB-KW"/>
</dbReference>
<evidence type="ECO:0000256" key="2">
    <source>
        <dbReference type="ARBA" id="ARBA00022527"/>
    </source>
</evidence>
<dbReference type="InterPro" id="IPR000719">
    <property type="entry name" value="Prot_kinase_dom"/>
</dbReference>
<evidence type="ECO:0000256" key="1">
    <source>
        <dbReference type="ARBA" id="ARBA00012513"/>
    </source>
</evidence>
<organism evidence="11 12">
    <name type="scientific">Pseudanabaena frigida</name>
    <dbReference type="NCBI Taxonomy" id="945775"/>
    <lineage>
        <taxon>Bacteria</taxon>
        <taxon>Bacillati</taxon>
        <taxon>Cyanobacteriota</taxon>
        <taxon>Cyanophyceae</taxon>
        <taxon>Pseudanabaenales</taxon>
        <taxon>Pseudanabaenaceae</taxon>
        <taxon>Pseudanabaena</taxon>
    </lineage>
</organism>
<comment type="catalytic activity">
    <reaction evidence="8">
        <text>L-seryl-[protein] + ATP = O-phospho-L-seryl-[protein] + ADP + H(+)</text>
        <dbReference type="Rhea" id="RHEA:17989"/>
        <dbReference type="Rhea" id="RHEA-COMP:9863"/>
        <dbReference type="Rhea" id="RHEA-COMP:11604"/>
        <dbReference type="ChEBI" id="CHEBI:15378"/>
        <dbReference type="ChEBI" id="CHEBI:29999"/>
        <dbReference type="ChEBI" id="CHEBI:30616"/>
        <dbReference type="ChEBI" id="CHEBI:83421"/>
        <dbReference type="ChEBI" id="CHEBI:456216"/>
        <dbReference type="EC" id="2.7.11.1"/>
    </reaction>
</comment>
<evidence type="ECO:0000256" key="3">
    <source>
        <dbReference type="ARBA" id="ARBA00022679"/>
    </source>
</evidence>
<proteinExistence type="predicted"/>
<keyword evidence="9" id="KW-0812">Transmembrane</keyword>
<keyword evidence="6" id="KW-0067">ATP-binding</keyword>
<protein>
    <recommendedName>
        <fullName evidence="1">non-specific serine/threonine protein kinase</fullName>
        <ecNumber evidence="1">2.7.11.1</ecNumber>
    </recommendedName>
</protein>
<reference evidence="11 12" key="2">
    <citation type="submission" date="2018-06" db="EMBL/GenBank/DDBJ databases">
        <title>Metagenomic assembly of (sub)arctic Cyanobacteria and their associated microbiome from non-axenic cultures.</title>
        <authorList>
            <person name="Baurain D."/>
        </authorList>
    </citation>
    <scope>NUCLEOTIDE SEQUENCE [LARGE SCALE GENOMIC DNA]</scope>
    <source>
        <strain evidence="11">ULC066bin1</strain>
    </source>
</reference>
<feature type="transmembrane region" description="Helical" evidence="9">
    <location>
        <begin position="319"/>
        <end position="339"/>
    </location>
</feature>